<comment type="function">
    <text evidence="3">Involved in chemotaxis. Part of a chemotaxis signal transduction system that modulates chemotaxis in response to various stimuli. Catalyzes the demethylation of specific methylglutamate residues introduced into the chemoreceptors (methyl-accepting chemotaxis proteins or MCP) by CheR. Also mediates the irreversible deamidation of specific glutamine residues to glutamic acid.</text>
</comment>
<dbReference type="RefSeq" id="WP_390293075.1">
    <property type="nucleotide sequence ID" value="NZ_JBHSFU010000003.1"/>
</dbReference>
<feature type="domain" description="Response regulatory" evidence="6">
    <location>
        <begin position="5"/>
        <end position="122"/>
    </location>
</feature>
<dbReference type="CDD" id="cd17541">
    <property type="entry name" value="REC_CheB-like"/>
    <property type="match status" value="1"/>
</dbReference>
<keyword evidence="3 5" id="KW-0597">Phosphoprotein</keyword>
<dbReference type="PANTHER" id="PTHR42872:SF3">
    <property type="entry name" value="PROTEIN-GLUTAMATE METHYLESTERASE_PROTEIN-GLUTAMINE GLUTAMINASE 1"/>
    <property type="match status" value="1"/>
</dbReference>
<evidence type="ECO:0000256" key="3">
    <source>
        <dbReference type="HAMAP-Rule" id="MF_00099"/>
    </source>
</evidence>
<evidence type="ECO:0000256" key="1">
    <source>
        <dbReference type="ARBA" id="ARBA00022801"/>
    </source>
</evidence>
<organism evidence="8 9">
    <name type="scientific">Virgibacillus kekensis</name>
    <dbReference type="NCBI Taxonomy" id="202261"/>
    <lineage>
        <taxon>Bacteria</taxon>
        <taxon>Bacillati</taxon>
        <taxon>Bacillota</taxon>
        <taxon>Bacilli</taxon>
        <taxon>Bacillales</taxon>
        <taxon>Bacillaceae</taxon>
        <taxon>Virgibacillus</taxon>
    </lineage>
</organism>
<comment type="PTM">
    <text evidence="3">Phosphorylated by CheA. Phosphorylation of the N-terminal regulatory domain activates the methylesterase activity.</text>
</comment>
<dbReference type="EC" id="3.1.1.61" evidence="3"/>
<evidence type="ECO:0000256" key="5">
    <source>
        <dbReference type="PROSITE-ProRule" id="PRU00169"/>
    </source>
</evidence>
<comment type="subcellular location">
    <subcellularLocation>
        <location evidence="3">Cytoplasm</location>
    </subcellularLocation>
</comment>
<evidence type="ECO:0000313" key="8">
    <source>
        <dbReference type="EMBL" id="MFC4557136.1"/>
    </source>
</evidence>
<evidence type="ECO:0000256" key="2">
    <source>
        <dbReference type="ARBA" id="ARBA00048267"/>
    </source>
</evidence>
<comment type="caution">
    <text evidence="8">The sequence shown here is derived from an EMBL/GenBank/DDBJ whole genome shotgun (WGS) entry which is preliminary data.</text>
</comment>
<comment type="similarity">
    <text evidence="3">Belongs to the CheB family.</text>
</comment>
<dbReference type="SUPFAM" id="SSF52172">
    <property type="entry name" value="CheY-like"/>
    <property type="match status" value="1"/>
</dbReference>
<dbReference type="PANTHER" id="PTHR42872">
    <property type="entry name" value="PROTEIN-GLUTAMATE METHYLESTERASE/PROTEIN-GLUTAMINE GLUTAMINASE"/>
    <property type="match status" value="1"/>
</dbReference>
<dbReference type="EMBL" id="JBHSFU010000003">
    <property type="protein sequence ID" value="MFC4557136.1"/>
    <property type="molecule type" value="Genomic_DNA"/>
</dbReference>
<keyword evidence="3 4" id="KW-0145">Chemotaxis</keyword>
<reference evidence="9" key="1">
    <citation type="journal article" date="2019" name="Int. J. Syst. Evol. Microbiol.">
        <title>The Global Catalogue of Microorganisms (GCM) 10K type strain sequencing project: providing services to taxonomists for standard genome sequencing and annotation.</title>
        <authorList>
            <consortium name="The Broad Institute Genomics Platform"/>
            <consortium name="The Broad Institute Genome Sequencing Center for Infectious Disease"/>
            <person name="Wu L."/>
            <person name="Ma J."/>
        </authorList>
    </citation>
    <scope>NUCLEOTIDE SEQUENCE [LARGE SCALE GENOMIC DNA]</scope>
    <source>
        <strain evidence="9">CGMCC 4.7426</strain>
    </source>
</reference>
<feature type="active site" evidence="3 4">
    <location>
        <position position="288"/>
    </location>
</feature>
<dbReference type="PROSITE" id="PS50122">
    <property type="entry name" value="CHEB"/>
    <property type="match status" value="1"/>
</dbReference>
<dbReference type="NCBIfam" id="NF001965">
    <property type="entry name" value="PRK00742.1"/>
    <property type="match status" value="1"/>
</dbReference>
<dbReference type="EC" id="3.5.1.44" evidence="3"/>
<dbReference type="InterPro" id="IPR001789">
    <property type="entry name" value="Sig_transdc_resp-reg_receiver"/>
</dbReference>
<feature type="modified residue" description="4-aspartylphosphate" evidence="3 5">
    <location>
        <position position="56"/>
    </location>
</feature>
<feature type="domain" description="CheB-type methylesterase" evidence="7">
    <location>
        <begin position="153"/>
        <end position="347"/>
    </location>
</feature>
<feature type="active site" evidence="3 4">
    <location>
        <position position="192"/>
    </location>
</feature>
<dbReference type="Pfam" id="PF01339">
    <property type="entry name" value="CheB_methylest"/>
    <property type="match status" value="1"/>
</dbReference>
<evidence type="ECO:0000259" key="7">
    <source>
        <dbReference type="PROSITE" id="PS50122"/>
    </source>
</evidence>
<evidence type="ECO:0000259" key="6">
    <source>
        <dbReference type="PROSITE" id="PS50110"/>
    </source>
</evidence>
<dbReference type="GO" id="GO:0008984">
    <property type="term" value="F:protein-glutamate methylesterase activity"/>
    <property type="evidence" value="ECO:0007669"/>
    <property type="project" value="UniProtKB-EC"/>
</dbReference>
<feature type="active site" evidence="3 4">
    <location>
        <position position="165"/>
    </location>
</feature>
<sequence length="347" mass="37234">MEPTRVLVVDDSAFMRKMLTEIISGDSRFEVVATARNGLDGLQKIKDYHPDVVTLDVEMPVMDGITALKKIMETMPLPVVMLSSLTGRGTVKTIEAVSSGAVDFITKPSGPISLDIDRIEQEILTKVFEAANSNISFSPIASVASKVNTNSWHGQKKTVIGIGASTGGPRALQQVLTSLPANFPAPVLIVQHMPAGFTKSLADRLNSLADIHIKEAEHGEILQRGTAYIAPGNQHMKVINVGTALSIELNSDIQRKGHRPSVDILFESIADLNRVRKVAIVLTGMGSDGAEGIIRLKTSDHNSHIIAEAEQSAVVYGMPKAAVNTDHVNQIIPMQQVGQVLTGIVNS</sequence>
<gene>
    <name evidence="3" type="primary">cheB</name>
    <name evidence="8" type="ORF">ACFO3D_02780</name>
</gene>
<dbReference type="InterPro" id="IPR000673">
    <property type="entry name" value="Sig_transdc_resp-reg_Me-estase"/>
</dbReference>
<dbReference type="InterPro" id="IPR008248">
    <property type="entry name" value="CheB-like"/>
</dbReference>
<keyword evidence="1 3" id="KW-0378">Hydrolase</keyword>
<dbReference type="Pfam" id="PF00072">
    <property type="entry name" value="Response_reg"/>
    <property type="match status" value="1"/>
</dbReference>
<dbReference type="SMART" id="SM00448">
    <property type="entry name" value="REC"/>
    <property type="match status" value="1"/>
</dbReference>
<comment type="catalytic activity">
    <reaction evidence="2 3">
        <text>[protein]-L-glutamate 5-O-methyl ester + H2O = L-glutamyl-[protein] + methanol + H(+)</text>
        <dbReference type="Rhea" id="RHEA:23236"/>
        <dbReference type="Rhea" id="RHEA-COMP:10208"/>
        <dbReference type="Rhea" id="RHEA-COMP:10311"/>
        <dbReference type="ChEBI" id="CHEBI:15377"/>
        <dbReference type="ChEBI" id="CHEBI:15378"/>
        <dbReference type="ChEBI" id="CHEBI:17790"/>
        <dbReference type="ChEBI" id="CHEBI:29973"/>
        <dbReference type="ChEBI" id="CHEBI:82795"/>
        <dbReference type="EC" id="3.1.1.61"/>
    </reaction>
</comment>
<protein>
    <recommendedName>
        <fullName evidence="3">Protein-glutamate methylesterase/protein-glutamine glutaminase</fullName>
        <ecNumber evidence="3">3.1.1.61</ecNumber>
        <ecNumber evidence="3">3.5.1.44</ecNumber>
    </recommendedName>
</protein>
<dbReference type="PIRSF" id="PIRSF000876">
    <property type="entry name" value="RR_chemtxs_CheB"/>
    <property type="match status" value="1"/>
</dbReference>
<dbReference type="InterPro" id="IPR035909">
    <property type="entry name" value="CheB_C"/>
</dbReference>
<comment type="catalytic activity">
    <reaction evidence="3">
        <text>L-glutaminyl-[protein] + H2O = L-glutamyl-[protein] + NH4(+)</text>
        <dbReference type="Rhea" id="RHEA:16441"/>
        <dbReference type="Rhea" id="RHEA-COMP:10207"/>
        <dbReference type="Rhea" id="RHEA-COMP:10208"/>
        <dbReference type="ChEBI" id="CHEBI:15377"/>
        <dbReference type="ChEBI" id="CHEBI:28938"/>
        <dbReference type="ChEBI" id="CHEBI:29973"/>
        <dbReference type="ChEBI" id="CHEBI:30011"/>
        <dbReference type="EC" id="3.5.1.44"/>
    </reaction>
</comment>
<dbReference type="CDD" id="cd16432">
    <property type="entry name" value="CheB_Rec"/>
    <property type="match status" value="1"/>
</dbReference>
<keyword evidence="9" id="KW-1185">Reference proteome</keyword>
<proteinExistence type="inferred from homology"/>
<evidence type="ECO:0000256" key="4">
    <source>
        <dbReference type="PROSITE-ProRule" id="PRU00050"/>
    </source>
</evidence>
<evidence type="ECO:0000313" key="9">
    <source>
        <dbReference type="Proteomes" id="UP001595989"/>
    </source>
</evidence>
<dbReference type="InterPro" id="IPR011006">
    <property type="entry name" value="CheY-like_superfamily"/>
</dbReference>
<accession>A0ABV9DFH6</accession>
<dbReference type="SUPFAM" id="SSF52738">
    <property type="entry name" value="Methylesterase CheB, C-terminal domain"/>
    <property type="match status" value="1"/>
</dbReference>
<dbReference type="Gene3D" id="3.40.50.2300">
    <property type="match status" value="1"/>
</dbReference>
<dbReference type="NCBIfam" id="NF009206">
    <property type="entry name" value="PRK12555.1"/>
    <property type="match status" value="1"/>
</dbReference>
<dbReference type="Gene3D" id="3.40.50.180">
    <property type="entry name" value="Methylesterase CheB, C-terminal domain"/>
    <property type="match status" value="1"/>
</dbReference>
<comment type="domain">
    <text evidence="3">Contains a C-terminal catalytic domain, and an N-terminal region which modulates catalytic activity.</text>
</comment>
<name>A0ABV9DFH6_9BACI</name>
<dbReference type="HAMAP" id="MF_00099">
    <property type="entry name" value="CheB_chemtxs"/>
    <property type="match status" value="1"/>
</dbReference>
<dbReference type="PROSITE" id="PS50110">
    <property type="entry name" value="RESPONSE_REGULATORY"/>
    <property type="match status" value="1"/>
</dbReference>
<dbReference type="Proteomes" id="UP001595989">
    <property type="component" value="Unassembled WGS sequence"/>
</dbReference>
<keyword evidence="3" id="KW-0963">Cytoplasm</keyword>